<evidence type="ECO:0000256" key="2">
    <source>
        <dbReference type="SAM" id="MobiDB-lite"/>
    </source>
</evidence>
<dbReference type="Gene3D" id="3.40.50.2000">
    <property type="entry name" value="Glycogen Phosphorylase B"/>
    <property type="match status" value="2"/>
</dbReference>
<evidence type="ECO:0000313" key="4">
    <source>
        <dbReference type="EMBL" id="THE63453.1"/>
    </source>
</evidence>
<dbReference type="RefSeq" id="WP_141465793.1">
    <property type="nucleotide sequence ID" value="NZ_RBZW01000058.1"/>
</dbReference>
<comment type="caution">
    <text evidence="4">The sequence shown here is derived from an EMBL/GenBank/DDBJ whole genome shotgun (WGS) entry which is preliminary data.</text>
</comment>
<sequence length="364" mass="39788">MKIGLVIYGSLDQRSGGYRYDRKLVEGLEDRGDDVSVISLPRTGVDESGDDRPAVGATEDPCSDIRDRLDRPVDILLQDELCRPTLAAYNRDLERPRRIVTVVHLLDSARPADGCQTVPTRIRDRERRYLESVDGAIATSEFTRKRTTDLASVPTTVAPPAGRHSGPAVSSEAVRERAQTSPLAVTFLGNLIPRKNLSTLLSALARVDREWHLTVVGNRCADPATTRQVRARVDSLGIRDRVSYTGAVDAATLESILDRTHVLAVPSRYESFGMCYLEAMEYGAVPIASTVGGAGEFVADDHNGFLVDPTDLARIVAIVDRLAGDRDRLAALGCRALATADAHPTWADAVTICRRFLRARLETE</sequence>
<dbReference type="OrthoDB" id="131038at2157"/>
<dbReference type="AlphaFoldDB" id="A0A4S3TJN6"/>
<protein>
    <submittedName>
        <fullName evidence="4">Glycosyltransferase family 1 protein</fullName>
    </submittedName>
</protein>
<dbReference type="Proteomes" id="UP000318864">
    <property type="component" value="Unassembled WGS sequence"/>
</dbReference>
<dbReference type="GO" id="GO:0016757">
    <property type="term" value="F:glycosyltransferase activity"/>
    <property type="evidence" value="ECO:0007669"/>
    <property type="project" value="InterPro"/>
</dbReference>
<accession>A0A4S3TJN6</accession>
<name>A0A4S3TJN6_9EURY</name>
<keyword evidence="1 4" id="KW-0808">Transferase</keyword>
<evidence type="ECO:0000256" key="1">
    <source>
        <dbReference type="ARBA" id="ARBA00022679"/>
    </source>
</evidence>
<dbReference type="PANTHER" id="PTHR46401">
    <property type="entry name" value="GLYCOSYLTRANSFERASE WBBK-RELATED"/>
    <property type="match status" value="1"/>
</dbReference>
<evidence type="ECO:0000313" key="5">
    <source>
        <dbReference type="Proteomes" id="UP000318864"/>
    </source>
</evidence>
<dbReference type="CDD" id="cd03801">
    <property type="entry name" value="GT4_PimA-like"/>
    <property type="match status" value="1"/>
</dbReference>
<dbReference type="InterPro" id="IPR001296">
    <property type="entry name" value="Glyco_trans_1"/>
</dbReference>
<feature type="domain" description="Glycosyl transferase family 1" evidence="3">
    <location>
        <begin position="180"/>
        <end position="332"/>
    </location>
</feature>
<reference evidence="4 5" key="1">
    <citation type="submission" date="2018-10" db="EMBL/GenBank/DDBJ databases">
        <title>Natronolimnobius sp. XQ-INN 246 isolated from Inner Mongolia Autonomous Region of China.</title>
        <authorList>
            <person name="Xue Q."/>
        </authorList>
    </citation>
    <scope>NUCLEOTIDE SEQUENCE [LARGE SCALE GENOMIC DNA]</scope>
    <source>
        <strain evidence="4 5">XQ-INN 246</strain>
    </source>
</reference>
<dbReference type="PANTHER" id="PTHR46401:SF2">
    <property type="entry name" value="GLYCOSYLTRANSFERASE WBBK-RELATED"/>
    <property type="match status" value="1"/>
</dbReference>
<feature type="region of interest" description="Disordered" evidence="2">
    <location>
        <begin position="154"/>
        <end position="175"/>
    </location>
</feature>
<gene>
    <name evidence="4" type="ORF">D8Y22_16580</name>
</gene>
<dbReference type="SUPFAM" id="SSF53756">
    <property type="entry name" value="UDP-Glycosyltransferase/glycogen phosphorylase"/>
    <property type="match status" value="1"/>
</dbReference>
<evidence type="ECO:0000259" key="3">
    <source>
        <dbReference type="Pfam" id="PF00534"/>
    </source>
</evidence>
<proteinExistence type="predicted"/>
<keyword evidence="5" id="KW-1185">Reference proteome</keyword>
<dbReference type="EMBL" id="RBZW01000058">
    <property type="protein sequence ID" value="THE63453.1"/>
    <property type="molecule type" value="Genomic_DNA"/>
</dbReference>
<organism evidence="4 5">
    <name type="scientific">Salinadaptatus halalkaliphilus</name>
    <dbReference type="NCBI Taxonomy" id="2419781"/>
    <lineage>
        <taxon>Archaea</taxon>
        <taxon>Methanobacteriati</taxon>
        <taxon>Methanobacteriota</taxon>
        <taxon>Stenosarchaea group</taxon>
        <taxon>Halobacteria</taxon>
        <taxon>Halobacteriales</taxon>
        <taxon>Natrialbaceae</taxon>
        <taxon>Salinadaptatus</taxon>
    </lineage>
</organism>
<dbReference type="Pfam" id="PF00534">
    <property type="entry name" value="Glycos_transf_1"/>
    <property type="match status" value="1"/>
</dbReference>